<keyword evidence="4 6" id="KW-1133">Transmembrane helix</keyword>
<evidence type="ECO:0000313" key="7">
    <source>
        <dbReference type="EMBL" id="KYP54074.1"/>
    </source>
</evidence>
<gene>
    <name evidence="7" type="ORF">KK1_000242</name>
</gene>
<dbReference type="Proteomes" id="UP000075243">
    <property type="component" value="Chromosome 11"/>
</dbReference>
<evidence type="ECO:0000256" key="5">
    <source>
        <dbReference type="ARBA" id="ARBA00023136"/>
    </source>
</evidence>
<dbReference type="OMA" id="MDWASER"/>
<evidence type="ECO:0000256" key="3">
    <source>
        <dbReference type="ARBA" id="ARBA00022692"/>
    </source>
</evidence>
<organism evidence="7 8">
    <name type="scientific">Cajanus cajan</name>
    <name type="common">Pigeon pea</name>
    <name type="synonym">Cajanus indicus</name>
    <dbReference type="NCBI Taxonomy" id="3821"/>
    <lineage>
        <taxon>Eukaryota</taxon>
        <taxon>Viridiplantae</taxon>
        <taxon>Streptophyta</taxon>
        <taxon>Embryophyta</taxon>
        <taxon>Tracheophyta</taxon>
        <taxon>Spermatophyta</taxon>
        <taxon>Magnoliopsida</taxon>
        <taxon>eudicotyledons</taxon>
        <taxon>Gunneridae</taxon>
        <taxon>Pentapetalae</taxon>
        <taxon>rosids</taxon>
        <taxon>fabids</taxon>
        <taxon>Fabales</taxon>
        <taxon>Fabaceae</taxon>
        <taxon>Papilionoideae</taxon>
        <taxon>50 kb inversion clade</taxon>
        <taxon>NPAAA clade</taxon>
        <taxon>indigoferoid/millettioid clade</taxon>
        <taxon>Phaseoleae</taxon>
        <taxon>Cajanus</taxon>
    </lineage>
</organism>
<dbReference type="EMBL" id="CM003613">
    <property type="protein sequence ID" value="KYP54074.1"/>
    <property type="molecule type" value="Genomic_DNA"/>
</dbReference>
<evidence type="ECO:0000256" key="1">
    <source>
        <dbReference type="ARBA" id="ARBA00004370"/>
    </source>
</evidence>
<keyword evidence="5 6" id="KW-0472">Membrane</keyword>
<evidence type="ECO:0000256" key="6">
    <source>
        <dbReference type="SAM" id="Phobius"/>
    </source>
</evidence>
<protein>
    <submittedName>
        <fullName evidence="7">UPF0496 protein At3g49070 family</fullName>
    </submittedName>
</protein>
<accession>A0A151SGV6</accession>
<dbReference type="InterPro" id="IPR007749">
    <property type="entry name" value="DUF677"/>
</dbReference>
<comment type="similarity">
    <text evidence="2">Belongs to the UPF0496 family.</text>
</comment>
<dbReference type="OrthoDB" id="776561at2759"/>
<dbReference type="AlphaFoldDB" id="A0A151SGV6"/>
<comment type="subcellular location">
    <subcellularLocation>
        <location evidence="1">Membrane</location>
    </subcellularLocation>
</comment>
<dbReference type="PANTHER" id="PTHR31113">
    <property type="entry name" value="UPF0496 PROTEIN 3-RELATED"/>
    <property type="match status" value="1"/>
</dbReference>
<name>A0A151SGV6_CAJCA</name>
<evidence type="ECO:0000256" key="2">
    <source>
        <dbReference type="ARBA" id="ARBA00009074"/>
    </source>
</evidence>
<dbReference type="STRING" id="3821.A0A151SGV6"/>
<evidence type="ECO:0000256" key="4">
    <source>
        <dbReference type="ARBA" id="ARBA00022989"/>
    </source>
</evidence>
<dbReference type="Gramene" id="C.cajan_00239.t">
    <property type="protein sequence ID" value="C.cajan_00239.t.cds1"/>
    <property type="gene ID" value="C.cajan_00239"/>
</dbReference>
<dbReference type="Pfam" id="PF05055">
    <property type="entry name" value="DUF677"/>
    <property type="match status" value="1"/>
</dbReference>
<keyword evidence="8" id="KW-1185">Reference proteome</keyword>
<reference evidence="7 8" key="1">
    <citation type="journal article" date="2012" name="Nat. Biotechnol.">
        <title>Draft genome sequence of pigeonpea (Cajanus cajan), an orphan legume crop of resource-poor farmers.</title>
        <authorList>
            <person name="Varshney R.K."/>
            <person name="Chen W."/>
            <person name="Li Y."/>
            <person name="Bharti A.K."/>
            <person name="Saxena R.K."/>
            <person name="Schlueter J.A."/>
            <person name="Donoghue M.T."/>
            <person name="Azam S."/>
            <person name="Fan G."/>
            <person name="Whaley A.M."/>
            <person name="Farmer A.D."/>
            <person name="Sheridan J."/>
            <person name="Iwata A."/>
            <person name="Tuteja R."/>
            <person name="Penmetsa R.V."/>
            <person name="Wu W."/>
            <person name="Upadhyaya H.D."/>
            <person name="Yang S.P."/>
            <person name="Shah T."/>
            <person name="Saxena K.B."/>
            <person name="Michael T."/>
            <person name="McCombie W.R."/>
            <person name="Yang B."/>
            <person name="Zhang G."/>
            <person name="Yang H."/>
            <person name="Wang J."/>
            <person name="Spillane C."/>
            <person name="Cook D.R."/>
            <person name="May G.D."/>
            <person name="Xu X."/>
            <person name="Jackson S.A."/>
        </authorList>
    </citation>
    <scope>NUCLEOTIDE SEQUENCE [LARGE SCALE GENOMIC DNA]</scope>
    <source>
        <strain evidence="8">cv. Asha</strain>
    </source>
</reference>
<dbReference type="PANTHER" id="PTHR31113:SF6">
    <property type="entry name" value="UPF0496 PROTEIN 3"/>
    <property type="match status" value="1"/>
</dbReference>
<keyword evidence="3 6" id="KW-0812">Transmembrane</keyword>
<evidence type="ECO:0000313" key="8">
    <source>
        <dbReference type="Proteomes" id="UP000075243"/>
    </source>
</evidence>
<dbReference type="GO" id="GO:0016020">
    <property type="term" value="C:membrane"/>
    <property type="evidence" value="ECO:0007669"/>
    <property type="project" value="UniProtKB-SubCell"/>
</dbReference>
<feature type="transmembrane region" description="Helical" evidence="6">
    <location>
        <begin position="53"/>
        <end position="75"/>
    </location>
</feature>
<sequence>MVMAHLTEFSNFLNPFAASGSCMSRMRATQCHYLDLQKRLETSRDKARAKLQLAVRLKCGSACLIVVVTASLVVIVMTHGFVLLVVAAGLASTMDWASERKLAKVMARLDAAAKGTYIVNKDLETTSRLVARLNDEFEYMRTTVRFWLERKDDRIQADGEVARLLKKNQCSFSDLLDELEEHLYLCFMTINRARELVLNKIIDTT</sequence>
<proteinExistence type="inferred from homology"/>